<name>A0A3G8Y849_9FLAO</name>
<dbReference type="InterPro" id="IPR001296">
    <property type="entry name" value="Glyco_trans_1"/>
</dbReference>
<dbReference type="GO" id="GO:0016757">
    <property type="term" value="F:glycosyltransferase activity"/>
    <property type="evidence" value="ECO:0007669"/>
    <property type="project" value="InterPro"/>
</dbReference>
<dbReference type="OrthoDB" id="7560678at2"/>
<reference evidence="4" key="1">
    <citation type="submission" date="2018-11" db="EMBL/GenBank/DDBJ databases">
        <title>Proposal to divide the Flavobacteriaceae and reorganize its genera based on Amino Acid Identity values calculated from whole genome sequences.</title>
        <authorList>
            <person name="Nicholson A.C."/>
            <person name="Gulvik C.A."/>
            <person name="Whitney A.M."/>
            <person name="Humrighouse B.W."/>
            <person name="Bell M."/>
            <person name="Holmes B."/>
            <person name="Steigerwalt A.B."/>
            <person name="Villarma A."/>
            <person name="Sheth M."/>
            <person name="Batra D."/>
            <person name="Pryor J."/>
            <person name="Bernardet J.-F."/>
            <person name="Hugo C."/>
            <person name="Kampfer P."/>
            <person name="Newman J.D."/>
            <person name="McQuiston J.R."/>
        </authorList>
    </citation>
    <scope>NUCLEOTIDE SEQUENCE [LARGE SCALE GENOMIC DNA]</scope>
    <source>
        <strain evidence="4">F5649</strain>
    </source>
</reference>
<dbReference type="Pfam" id="PF00534">
    <property type="entry name" value="Glycos_transf_1"/>
    <property type="match status" value="1"/>
</dbReference>
<dbReference type="PANTHER" id="PTHR12526">
    <property type="entry name" value="GLYCOSYLTRANSFERASE"/>
    <property type="match status" value="1"/>
</dbReference>
<dbReference type="SUPFAM" id="SSF53756">
    <property type="entry name" value="UDP-Glycosyltransferase/glycogen phosphorylase"/>
    <property type="match status" value="1"/>
</dbReference>
<feature type="domain" description="Glycosyltransferase subfamily 4-like N-terminal" evidence="2">
    <location>
        <begin position="16"/>
        <end position="171"/>
    </location>
</feature>
<dbReference type="EMBL" id="CP034161">
    <property type="protein sequence ID" value="AZI41130.1"/>
    <property type="molecule type" value="Genomic_DNA"/>
</dbReference>
<dbReference type="AlphaFoldDB" id="A0A3G8Y849"/>
<sequence length="378" mass="42976">MKNIKVLHVMETIGSGGVERRRLSLAKLLNKDVIEQKIICQHEVGNIGNEIRQEGVEVICLNHSLKNIFDRKQHGKIQRIIKDFQPDIIHGAVFEGVTMAAINGWLTKVPVIIIEETSDPQNRSWKGDLLMKFFATLSDKVIGVSEGVSEEYLKGKLGISSKKVVSINNGVRMPREVSLQEILAEQQKWGIHENDFVFGTMGRFKNDHHKRFSDLIKAFARFSENKHNVKLLMVGGTEEYQAQYRKLAKDLNVSDKVIFAGYQSDVTLYYKMMNVFALVSAYEAFGLVLAEAMLNKLPVLATRVGGMKYVVNDSETGYLVERYNVEEIAKKMQTFYTNKDICIKMGEAGYQKAMQNYTEEMYAKNIGSLYHELVSNKK</sequence>
<evidence type="ECO:0000313" key="4">
    <source>
        <dbReference type="Proteomes" id="UP000281810"/>
    </source>
</evidence>
<dbReference type="Proteomes" id="UP000281810">
    <property type="component" value="Chromosome"/>
</dbReference>
<dbReference type="Pfam" id="PF13439">
    <property type="entry name" value="Glyco_transf_4"/>
    <property type="match status" value="1"/>
</dbReference>
<organism evidence="3 4">
    <name type="scientific">Epilithonimonas vandammei</name>
    <dbReference type="NCBI Taxonomy" id="2487072"/>
    <lineage>
        <taxon>Bacteria</taxon>
        <taxon>Pseudomonadati</taxon>
        <taxon>Bacteroidota</taxon>
        <taxon>Flavobacteriia</taxon>
        <taxon>Flavobacteriales</taxon>
        <taxon>Weeksellaceae</taxon>
        <taxon>Chryseobacterium group</taxon>
        <taxon>Epilithonimonas</taxon>
    </lineage>
</organism>
<dbReference type="PANTHER" id="PTHR12526:SF627">
    <property type="entry name" value="D-RHAMNOSYLTRANSFERASE WBPZ"/>
    <property type="match status" value="1"/>
</dbReference>
<dbReference type="Gene3D" id="3.40.50.2000">
    <property type="entry name" value="Glycogen Phosphorylase B"/>
    <property type="match status" value="2"/>
</dbReference>
<protein>
    <submittedName>
        <fullName evidence="3">Glycosyltransferase</fullName>
    </submittedName>
</protein>
<feature type="domain" description="Glycosyl transferase family 1" evidence="1">
    <location>
        <begin position="185"/>
        <end position="351"/>
    </location>
</feature>
<keyword evidence="3" id="KW-0808">Transferase</keyword>
<keyword evidence="4" id="KW-1185">Reference proteome</keyword>
<gene>
    <name evidence="3" type="ORF">EIB74_14730</name>
</gene>
<evidence type="ECO:0000259" key="1">
    <source>
        <dbReference type="Pfam" id="PF00534"/>
    </source>
</evidence>
<proteinExistence type="predicted"/>
<evidence type="ECO:0000313" key="3">
    <source>
        <dbReference type="EMBL" id="AZI41130.1"/>
    </source>
</evidence>
<evidence type="ECO:0000259" key="2">
    <source>
        <dbReference type="Pfam" id="PF13439"/>
    </source>
</evidence>
<dbReference type="InterPro" id="IPR028098">
    <property type="entry name" value="Glyco_trans_4-like_N"/>
</dbReference>
<dbReference type="RefSeq" id="WP_124803996.1">
    <property type="nucleotide sequence ID" value="NZ_CP034161.1"/>
</dbReference>
<accession>A0A3G8Y849</accession>